<accession>A0AAV7NFW5</accession>
<gene>
    <name evidence="2" type="ORF">NDU88_002012</name>
</gene>
<dbReference type="EMBL" id="JANPWB010000012">
    <property type="protein sequence ID" value="KAJ1113770.1"/>
    <property type="molecule type" value="Genomic_DNA"/>
</dbReference>
<proteinExistence type="predicted"/>
<evidence type="ECO:0000313" key="2">
    <source>
        <dbReference type="EMBL" id="KAJ1113770.1"/>
    </source>
</evidence>
<sequence length="164" mass="17204">MSCELASLKGVAAEEVESKHNSPRPHKQTPDMLGTDVLPPGALRCEVRLPPPSVSSRPPTPPLLGSRGRAEGKGLQKHSGHSTPTQAGGGDRARRVQESKMAAGPGAEQATHPISSLANRRKYGPSPILSRADRVNRGHHRPGQPFCSPHDGAAVPYLALCAAA</sequence>
<keyword evidence="3" id="KW-1185">Reference proteome</keyword>
<dbReference type="AlphaFoldDB" id="A0AAV7NFW5"/>
<dbReference type="Proteomes" id="UP001066276">
    <property type="component" value="Chromosome 8"/>
</dbReference>
<name>A0AAV7NFW5_PLEWA</name>
<evidence type="ECO:0000256" key="1">
    <source>
        <dbReference type="SAM" id="MobiDB-lite"/>
    </source>
</evidence>
<comment type="caution">
    <text evidence="2">The sequence shown here is derived from an EMBL/GenBank/DDBJ whole genome shotgun (WGS) entry which is preliminary data.</text>
</comment>
<protein>
    <submittedName>
        <fullName evidence="2">Uncharacterized protein</fullName>
    </submittedName>
</protein>
<evidence type="ECO:0000313" key="3">
    <source>
        <dbReference type="Proteomes" id="UP001066276"/>
    </source>
</evidence>
<feature type="region of interest" description="Disordered" evidence="1">
    <location>
        <begin position="1"/>
        <end position="151"/>
    </location>
</feature>
<organism evidence="2 3">
    <name type="scientific">Pleurodeles waltl</name>
    <name type="common">Iberian ribbed newt</name>
    <dbReference type="NCBI Taxonomy" id="8319"/>
    <lineage>
        <taxon>Eukaryota</taxon>
        <taxon>Metazoa</taxon>
        <taxon>Chordata</taxon>
        <taxon>Craniata</taxon>
        <taxon>Vertebrata</taxon>
        <taxon>Euteleostomi</taxon>
        <taxon>Amphibia</taxon>
        <taxon>Batrachia</taxon>
        <taxon>Caudata</taxon>
        <taxon>Salamandroidea</taxon>
        <taxon>Salamandridae</taxon>
        <taxon>Pleurodelinae</taxon>
        <taxon>Pleurodeles</taxon>
    </lineage>
</organism>
<feature type="compositionally biased region" description="Pro residues" evidence="1">
    <location>
        <begin position="49"/>
        <end position="62"/>
    </location>
</feature>
<reference evidence="2" key="1">
    <citation type="journal article" date="2022" name="bioRxiv">
        <title>Sequencing and chromosome-scale assembly of the giantPleurodeles waltlgenome.</title>
        <authorList>
            <person name="Brown T."/>
            <person name="Elewa A."/>
            <person name="Iarovenko S."/>
            <person name="Subramanian E."/>
            <person name="Araus A.J."/>
            <person name="Petzold A."/>
            <person name="Susuki M."/>
            <person name="Suzuki K.-i.T."/>
            <person name="Hayashi T."/>
            <person name="Toyoda A."/>
            <person name="Oliveira C."/>
            <person name="Osipova E."/>
            <person name="Leigh N.D."/>
            <person name="Simon A."/>
            <person name="Yun M.H."/>
        </authorList>
    </citation>
    <scope>NUCLEOTIDE SEQUENCE</scope>
    <source>
        <strain evidence="2">20211129_DDA</strain>
        <tissue evidence="2">Liver</tissue>
    </source>
</reference>